<organism evidence="8 9">
    <name type="scientific">Prorocentrum cordatum</name>
    <dbReference type="NCBI Taxonomy" id="2364126"/>
    <lineage>
        <taxon>Eukaryota</taxon>
        <taxon>Sar</taxon>
        <taxon>Alveolata</taxon>
        <taxon>Dinophyceae</taxon>
        <taxon>Prorocentrales</taxon>
        <taxon>Prorocentraceae</taxon>
        <taxon>Prorocentrum</taxon>
    </lineage>
</organism>
<dbReference type="PRINTS" id="PR00094">
    <property type="entry name" value="ADENYLTKNASE"/>
</dbReference>
<proteinExistence type="inferred from homology"/>
<keyword evidence="2" id="KW-0547">Nucleotide-binding</keyword>
<evidence type="ECO:0000256" key="3">
    <source>
        <dbReference type="ARBA" id="ARBA00022777"/>
    </source>
</evidence>
<gene>
    <name evidence="8" type="ORF">PCOR1329_LOCUS2801</name>
</gene>
<sequence>MPPLLTGMTPARLIVGLALLSASCGMVVTTQPRKVVILCGPPGSGKGTQAPKIVDALGIPQLSTGDMLREAVARSTEVGLKAREVMAAGQLVSDDIVVRIIRDRVKADDCKKGFILDGFPRTVAQAGALDAMLQETSESVGLVVELQVPDVVLVERICGRWIHKASGRSYHTKFNPPKSYNGTSAPSAENMRDDETGEALTQRADDTKEALPKRLEGYHSETEPVLSHYRARGKCRVELVNANQAMEDVWKDMQKVLA</sequence>
<dbReference type="Proteomes" id="UP001189429">
    <property type="component" value="Unassembled WGS sequence"/>
</dbReference>
<dbReference type="NCBIfam" id="NF001381">
    <property type="entry name" value="PRK00279.1-3"/>
    <property type="match status" value="1"/>
</dbReference>
<dbReference type="PROSITE" id="PS00113">
    <property type="entry name" value="ADENYLATE_KINASE"/>
    <property type="match status" value="1"/>
</dbReference>
<dbReference type="EMBL" id="CAUYUJ010000711">
    <property type="protein sequence ID" value="CAK0792100.1"/>
    <property type="molecule type" value="Genomic_DNA"/>
</dbReference>
<dbReference type="InterPro" id="IPR007862">
    <property type="entry name" value="Adenylate_kinase_lid-dom"/>
</dbReference>
<dbReference type="HAMAP" id="MF_00235">
    <property type="entry name" value="Adenylate_kinase_Adk"/>
    <property type="match status" value="1"/>
</dbReference>
<evidence type="ECO:0000256" key="5">
    <source>
        <dbReference type="SAM" id="MobiDB-lite"/>
    </source>
</evidence>
<evidence type="ECO:0000256" key="2">
    <source>
        <dbReference type="ARBA" id="ARBA00022741"/>
    </source>
</evidence>
<dbReference type="CDD" id="cd01428">
    <property type="entry name" value="ADK"/>
    <property type="match status" value="1"/>
</dbReference>
<keyword evidence="9" id="KW-1185">Reference proteome</keyword>
<feature type="signal peptide" evidence="6">
    <location>
        <begin position="1"/>
        <end position="29"/>
    </location>
</feature>
<feature type="chain" id="PRO_5045430787" description="Adenylate kinase active site lid domain-containing protein" evidence="6">
    <location>
        <begin position="30"/>
        <end position="258"/>
    </location>
</feature>
<dbReference type="InterPro" id="IPR027417">
    <property type="entry name" value="P-loop_NTPase"/>
</dbReference>
<keyword evidence="1 4" id="KW-0808">Transferase</keyword>
<name>A0ABN9PKR6_9DINO</name>
<feature type="domain" description="Adenylate kinase active site lid" evidence="7">
    <location>
        <begin position="160"/>
        <end position="205"/>
    </location>
</feature>
<evidence type="ECO:0000256" key="1">
    <source>
        <dbReference type="ARBA" id="ARBA00022679"/>
    </source>
</evidence>
<feature type="compositionally biased region" description="Polar residues" evidence="5">
    <location>
        <begin position="178"/>
        <end position="187"/>
    </location>
</feature>
<dbReference type="PANTHER" id="PTHR23359">
    <property type="entry name" value="NUCLEOTIDE KINASE"/>
    <property type="match status" value="1"/>
</dbReference>
<evidence type="ECO:0000256" key="4">
    <source>
        <dbReference type="RuleBase" id="RU003330"/>
    </source>
</evidence>
<dbReference type="NCBIfam" id="TIGR01351">
    <property type="entry name" value="adk"/>
    <property type="match status" value="1"/>
</dbReference>
<reference evidence="8" key="1">
    <citation type="submission" date="2023-10" db="EMBL/GenBank/DDBJ databases">
        <authorList>
            <person name="Chen Y."/>
            <person name="Shah S."/>
            <person name="Dougan E. K."/>
            <person name="Thang M."/>
            <person name="Chan C."/>
        </authorList>
    </citation>
    <scope>NUCLEOTIDE SEQUENCE [LARGE SCALE GENOMIC DNA]</scope>
</reference>
<evidence type="ECO:0000259" key="7">
    <source>
        <dbReference type="Pfam" id="PF05191"/>
    </source>
</evidence>
<dbReference type="Pfam" id="PF05191">
    <property type="entry name" value="ADK_lid"/>
    <property type="match status" value="1"/>
</dbReference>
<feature type="region of interest" description="Disordered" evidence="5">
    <location>
        <begin position="172"/>
        <end position="193"/>
    </location>
</feature>
<dbReference type="InterPro" id="IPR006259">
    <property type="entry name" value="Adenyl_kin_sub"/>
</dbReference>
<dbReference type="InterPro" id="IPR000850">
    <property type="entry name" value="Adenylat/UMP-CMP_kin"/>
</dbReference>
<evidence type="ECO:0000313" key="8">
    <source>
        <dbReference type="EMBL" id="CAK0792100.1"/>
    </source>
</evidence>
<dbReference type="Gene3D" id="3.40.50.300">
    <property type="entry name" value="P-loop containing nucleotide triphosphate hydrolases"/>
    <property type="match status" value="1"/>
</dbReference>
<protein>
    <recommendedName>
        <fullName evidence="7">Adenylate kinase active site lid domain-containing protein</fullName>
    </recommendedName>
</protein>
<keyword evidence="6" id="KW-0732">Signal</keyword>
<accession>A0ABN9PKR6</accession>
<dbReference type="InterPro" id="IPR033690">
    <property type="entry name" value="Adenylat_kinase_CS"/>
</dbReference>
<evidence type="ECO:0000256" key="6">
    <source>
        <dbReference type="SAM" id="SignalP"/>
    </source>
</evidence>
<dbReference type="SUPFAM" id="SSF52540">
    <property type="entry name" value="P-loop containing nucleoside triphosphate hydrolases"/>
    <property type="match status" value="1"/>
</dbReference>
<dbReference type="Pfam" id="PF00406">
    <property type="entry name" value="ADK"/>
    <property type="match status" value="1"/>
</dbReference>
<comment type="similarity">
    <text evidence="4">Belongs to the adenylate kinase family.</text>
</comment>
<comment type="caution">
    <text evidence="8">The sequence shown here is derived from an EMBL/GenBank/DDBJ whole genome shotgun (WGS) entry which is preliminary data.</text>
</comment>
<evidence type="ECO:0000313" key="9">
    <source>
        <dbReference type="Proteomes" id="UP001189429"/>
    </source>
</evidence>
<dbReference type="NCBIfam" id="NF011100">
    <property type="entry name" value="PRK14527.1"/>
    <property type="match status" value="1"/>
</dbReference>
<keyword evidence="3 4" id="KW-0418">Kinase</keyword>